<dbReference type="Pfam" id="PF06813">
    <property type="entry name" value="Nodulin-like"/>
    <property type="match status" value="1"/>
</dbReference>
<dbReference type="InterPro" id="IPR010658">
    <property type="entry name" value="Nodulin-like"/>
</dbReference>
<evidence type="ECO:0000256" key="4">
    <source>
        <dbReference type="ARBA" id="ARBA00023136"/>
    </source>
</evidence>
<accession>A0AA89AY44</accession>
<keyword evidence="2 5" id="KW-0812">Transmembrane</keyword>
<comment type="caution">
    <text evidence="7">The sequence shown here is derived from an EMBL/GenBank/DDBJ whole genome shotgun (WGS) entry which is preliminary data.</text>
</comment>
<keyword evidence="3 5" id="KW-1133">Transmembrane helix</keyword>
<sequence>MKALPEYTVKPSQILTICRRRVMDFSQSVKDYRGDSIHHHPQSHNDQNWRRVGHLFSKASSCTPTLSMTETKAGCGASSREVLPLVIHVVRDRWISLFASIFIMAELMSLEYTPGRSLGYDQTTLNLLGFFKDLGANIGVLPSLIAKITPTWFQLLIGSAMNFVGFFIIRLAVTSKIAKPKVWLMCFSSNSQNFSNMGALL</sequence>
<reference evidence="7" key="1">
    <citation type="submission" date="2022-12" db="EMBL/GenBank/DDBJ databases">
        <title>Draft genome assemblies for two species of Escallonia (Escalloniales).</title>
        <authorList>
            <person name="Chanderbali A."/>
            <person name="Dervinis C."/>
            <person name="Anghel I."/>
            <person name="Soltis D."/>
            <person name="Soltis P."/>
            <person name="Zapata F."/>
        </authorList>
    </citation>
    <scope>NUCLEOTIDE SEQUENCE</scope>
    <source>
        <strain evidence="7">UCBG64.0493</strain>
        <tissue evidence="7">Leaf</tissue>
    </source>
</reference>
<keyword evidence="4 5" id="KW-0472">Membrane</keyword>
<proteinExistence type="predicted"/>
<name>A0AA89AY44_9ASTE</name>
<evidence type="ECO:0000259" key="6">
    <source>
        <dbReference type="Pfam" id="PF06813"/>
    </source>
</evidence>
<dbReference type="GO" id="GO:0016020">
    <property type="term" value="C:membrane"/>
    <property type="evidence" value="ECO:0007669"/>
    <property type="project" value="UniProtKB-SubCell"/>
</dbReference>
<dbReference type="PANTHER" id="PTHR21576:SF29">
    <property type="entry name" value="NODULIN-LIKE DOMAIN-CONTAINING PROTEIN"/>
    <property type="match status" value="1"/>
</dbReference>
<evidence type="ECO:0000256" key="2">
    <source>
        <dbReference type="ARBA" id="ARBA00022692"/>
    </source>
</evidence>
<evidence type="ECO:0000256" key="3">
    <source>
        <dbReference type="ARBA" id="ARBA00022989"/>
    </source>
</evidence>
<keyword evidence="8" id="KW-1185">Reference proteome</keyword>
<dbReference type="AlphaFoldDB" id="A0AA89AY44"/>
<feature type="domain" description="Nodulin-like" evidence="6">
    <location>
        <begin position="93"/>
        <end position="200"/>
    </location>
</feature>
<evidence type="ECO:0000313" key="7">
    <source>
        <dbReference type="EMBL" id="KAK3018958.1"/>
    </source>
</evidence>
<feature type="transmembrane region" description="Helical" evidence="5">
    <location>
        <begin position="152"/>
        <end position="173"/>
    </location>
</feature>
<evidence type="ECO:0000256" key="1">
    <source>
        <dbReference type="ARBA" id="ARBA00004141"/>
    </source>
</evidence>
<gene>
    <name evidence="7" type="ORF">RJ639_003600</name>
</gene>
<dbReference type="Proteomes" id="UP001188597">
    <property type="component" value="Unassembled WGS sequence"/>
</dbReference>
<dbReference type="EMBL" id="JAVXUP010000907">
    <property type="protein sequence ID" value="KAK3018958.1"/>
    <property type="molecule type" value="Genomic_DNA"/>
</dbReference>
<organism evidence="7 8">
    <name type="scientific">Escallonia herrerae</name>
    <dbReference type="NCBI Taxonomy" id="1293975"/>
    <lineage>
        <taxon>Eukaryota</taxon>
        <taxon>Viridiplantae</taxon>
        <taxon>Streptophyta</taxon>
        <taxon>Embryophyta</taxon>
        <taxon>Tracheophyta</taxon>
        <taxon>Spermatophyta</taxon>
        <taxon>Magnoliopsida</taxon>
        <taxon>eudicotyledons</taxon>
        <taxon>Gunneridae</taxon>
        <taxon>Pentapetalae</taxon>
        <taxon>asterids</taxon>
        <taxon>campanulids</taxon>
        <taxon>Escalloniales</taxon>
        <taxon>Escalloniaceae</taxon>
        <taxon>Escallonia</taxon>
    </lineage>
</organism>
<evidence type="ECO:0000313" key="8">
    <source>
        <dbReference type="Proteomes" id="UP001188597"/>
    </source>
</evidence>
<evidence type="ECO:0000256" key="5">
    <source>
        <dbReference type="SAM" id="Phobius"/>
    </source>
</evidence>
<protein>
    <recommendedName>
        <fullName evidence="6">Nodulin-like domain-containing protein</fullName>
    </recommendedName>
</protein>
<dbReference type="PANTHER" id="PTHR21576">
    <property type="entry name" value="UNCHARACTERIZED NODULIN-LIKE PROTEIN"/>
    <property type="match status" value="1"/>
</dbReference>
<comment type="subcellular location">
    <subcellularLocation>
        <location evidence="1">Membrane</location>
        <topology evidence="1">Multi-pass membrane protein</topology>
    </subcellularLocation>
</comment>